<dbReference type="EMBL" id="QJTE01000003">
    <property type="protein sequence ID" value="PYE84166.1"/>
    <property type="molecule type" value="Genomic_DNA"/>
</dbReference>
<gene>
    <name evidence="1" type="ORF">DFP88_103534</name>
</gene>
<comment type="caution">
    <text evidence="1">The sequence shown here is derived from an EMBL/GenBank/DDBJ whole genome shotgun (WGS) entry which is preliminary data.</text>
</comment>
<accession>A0A318SV39</accession>
<evidence type="ECO:0000313" key="2">
    <source>
        <dbReference type="Proteomes" id="UP000248311"/>
    </source>
</evidence>
<reference evidence="1 2" key="1">
    <citation type="submission" date="2018-06" db="EMBL/GenBank/DDBJ databases">
        <title>Genomic Encyclopedia of Type Strains, Phase III (KMG-III): the genomes of soil and plant-associated and newly described type strains.</title>
        <authorList>
            <person name="Whitman W."/>
        </authorList>
    </citation>
    <scope>NUCLEOTIDE SEQUENCE [LARGE SCALE GENOMIC DNA]</scope>
    <source>
        <strain evidence="1 2">CECT 9025</strain>
    </source>
</reference>
<protein>
    <submittedName>
        <fullName evidence="1">Uncharacterized protein</fullName>
    </submittedName>
</protein>
<organism evidence="1 2">
    <name type="scientific">Pseudoroseicyclus aestuarii</name>
    <dbReference type="NCBI Taxonomy" id="1795041"/>
    <lineage>
        <taxon>Bacteria</taxon>
        <taxon>Pseudomonadati</taxon>
        <taxon>Pseudomonadota</taxon>
        <taxon>Alphaproteobacteria</taxon>
        <taxon>Rhodobacterales</taxon>
        <taxon>Paracoccaceae</taxon>
        <taxon>Pseudoroseicyclus</taxon>
    </lineage>
</organism>
<keyword evidence="2" id="KW-1185">Reference proteome</keyword>
<proteinExistence type="predicted"/>
<name>A0A318SV39_9RHOB</name>
<dbReference type="Proteomes" id="UP000248311">
    <property type="component" value="Unassembled WGS sequence"/>
</dbReference>
<sequence length="104" mass="11412">MDGSITTAAAAMVYEDRSLIVPPGRRIVTGYAPIDRVRIANRSRMAIGDVDAAMRQQLALGAAQKWPCPNGRWEGEDFVVHDGRHAFVAALMLGLEHLLVAWLE</sequence>
<evidence type="ECO:0000313" key="1">
    <source>
        <dbReference type="EMBL" id="PYE84166.1"/>
    </source>
</evidence>
<dbReference type="AlphaFoldDB" id="A0A318SV39"/>
<dbReference type="RefSeq" id="WP_220032322.1">
    <property type="nucleotide sequence ID" value="NZ_QJTE01000003.1"/>
</dbReference>